<keyword evidence="1" id="KW-0175">Coiled coil</keyword>
<feature type="region of interest" description="Disordered" evidence="2">
    <location>
        <begin position="903"/>
        <end position="948"/>
    </location>
</feature>
<keyword evidence="4" id="KW-1185">Reference proteome</keyword>
<feature type="compositionally biased region" description="Polar residues" evidence="2">
    <location>
        <begin position="1140"/>
        <end position="1151"/>
    </location>
</feature>
<feature type="compositionally biased region" description="Low complexity" evidence="2">
    <location>
        <begin position="695"/>
        <end position="706"/>
    </location>
</feature>
<feature type="compositionally biased region" description="Low complexity" evidence="2">
    <location>
        <begin position="1920"/>
        <end position="1930"/>
    </location>
</feature>
<feature type="region of interest" description="Disordered" evidence="2">
    <location>
        <begin position="625"/>
        <end position="729"/>
    </location>
</feature>
<gene>
    <name evidence="3" type="ORF">BSAL_92365</name>
</gene>
<feature type="compositionally biased region" description="Low complexity" evidence="2">
    <location>
        <begin position="661"/>
        <end position="674"/>
    </location>
</feature>
<feature type="coiled-coil region" evidence="1">
    <location>
        <begin position="1389"/>
        <end position="1427"/>
    </location>
</feature>
<name>A0A0S4J7J8_BODSA</name>
<evidence type="ECO:0000313" key="3">
    <source>
        <dbReference type="EMBL" id="CUG86286.1"/>
    </source>
</evidence>
<feature type="compositionally biased region" description="Low complexity" evidence="2">
    <location>
        <begin position="1465"/>
        <end position="1478"/>
    </location>
</feature>
<feature type="compositionally biased region" description="Polar residues" evidence="2">
    <location>
        <begin position="1027"/>
        <end position="1036"/>
    </location>
</feature>
<feature type="compositionally biased region" description="Polar residues" evidence="2">
    <location>
        <begin position="1942"/>
        <end position="1960"/>
    </location>
</feature>
<feature type="region of interest" description="Disordered" evidence="2">
    <location>
        <begin position="408"/>
        <end position="433"/>
    </location>
</feature>
<protein>
    <submittedName>
        <fullName evidence="3">Uncharacterized protein</fullName>
    </submittedName>
</protein>
<organism evidence="3 4">
    <name type="scientific">Bodo saltans</name>
    <name type="common">Flagellated protozoan</name>
    <dbReference type="NCBI Taxonomy" id="75058"/>
    <lineage>
        <taxon>Eukaryota</taxon>
        <taxon>Discoba</taxon>
        <taxon>Euglenozoa</taxon>
        <taxon>Kinetoplastea</taxon>
        <taxon>Metakinetoplastina</taxon>
        <taxon>Eubodonida</taxon>
        <taxon>Bodonidae</taxon>
        <taxon>Bodo</taxon>
    </lineage>
</organism>
<proteinExistence type="predicted"/>
<feature type="region of interest" description="Disordered" evidence="2">
    <location>
        <begin position="1449"/>
        <end position="1489"/>
    </location>
</feature>
<accession>A0A0S4J7J8</accession>
<feature type="compositionally biased region" description="Low complexity" evidence="2">
    <location>
        <begin position="1154"/>
        <end position="1182"/>
    </location>
</feature>
<reference evidence="4" key="1">
    <citation type="submission" date="2015-09" db="EMBL/GenBank/DDBJ databases">
        <authorList>
            <consortium name="Pathogen Informatics"/>
        </authorList>
    </citation>
    <scope>NUCLEOTIDE SEQUENCE [LARGE SCALE GENOMIC DNA]</scope>
    <source>
        <strain evidence="4">Lake Konstanz</strain>
    </source>
</reference>
<feature type="region of interest" description="Disordered" evidence="2">
    <location>
        <begin position="19"/>
        <end position="79"/>
    </location>
</feature>
<feature type="compositionally biased region" description="Low complexity" evidence="2">
    <location>
        <begin position="28"/>
        <end position="38"/>
    </location>
</feature>
<feature type="region of interest" description="Disordered" evidence="2">
    <location>
        <begin position="2005"/>
        <end position="2024"/>
    </location>
</feature>
<evidence type="ECO:0000313" key="4">
    <source>
        <dbReference type="Proteomes" id="UP000051952"/>
    </source>
</evidence>
<feature type="compositionally biased region" description="Low complexity" evidence="2">
    <location>
        <begin position="2008"/>
        <end position="2018"/>
    </location>
</feature>
<feature type="region of interest" description="Disordered" evidence="2">
    <location>
        <begin position="1603"/>
        <end position="1625"/>
    </location>
</feature>
<dbReference type="VEuPathDB" id="TriTrypDB:BSAL_92365"/>
<feature type="compositionally biased region" description="Basic and acidic residues" evidence="2">
    <location>
        <begin position="1017"/>
        <end position="1026"/>
    </location>
</feature>
<feature type="region of interest" description="Disordered" evidence="2">
    <location>
        <begin position="508"/>
        <end position="531"/>
    </location>
</feature>
<evidence type="ECO:0000256" key="1">
    <source>
        <dbReference type="SAM" id="Coils"/>
    </source>
</evidence>
<feature type="region of interest" description="Disordered" evidence="2">
    <location>
        <begin position="1114"/>
        <end position="1182"/>
    </location>
</feature>
<feature type="region of interest" description="Disordered" evidence="2">
    <location>
        <begin position="1007"/>
        <end position="1036"/>
    </location>
</feature>
<dbReference type="Proteomes" id="UP000051952">
    <property type="component" value="Unassembled WGS sequence"/>
</dbReference>
<feature type="region of interest" description="Disordered" evidence="2">
    <location>
        <begin position="1920"/>
        <end position="1985"/>
    </location>
</feature>
<feature type="region of interest" description="Disordered" evidence="2">
    <location>
        <begin position="136"/>
        <end position="173"/>
    </location>
</feature>
<feature type="compositionally biased region" description="Low complexity" evidence="2">
    <location>
        <begin position="163"/>
        <end position="173"/>
    </location>
</feature>
<dbReference type="EMBL" id="CYKH01001274">
    <property type="protein sequence ID" value="CUG86286.1"/>
    <property type="molecule type" value="Genomic_DNA"/>
</dbReference>
<sequence>METDTTRRLREAEEEQALLVKRGGGKAGQLLGAAAGGASRLQPSPSIANKSPRPSNGTFTPTAASLVPPAREHRASGAAALGKHSLVIRQREFLEREARILNRYRELFEVNPADNPCPPGAGGFQCSPQPVLGSHTKSFASAPNHPSFRGGPKHDQLLSVESTPPTTDAGAPTTMLGHALFAGQKPPSASAAPNRTFNEHLEDVFRLDAHMKPQDKTKSAEWVQAMLRRIERHRKQSEQSRELEKQMMAMHDVPEPVEITHRGIQTLKEEDVVGSPAWERKYAAMREASERALRPAIQRVPQTREVFHTDLMIKQEIRRSGIDANHGIPDSVTNTLEGVLVSIKDMLVSVDYARVAAVGKWMSETKDEERATEACNRLQAELEEELDSGLFNLRRALGNLKSSVTDSLRSFSNGGGDGSPASAQSPVRRGTDSPMLFGGTNVDLLSRLVSRYSNWAKGNLNVLVPDLASWDAPEGPDEVDATRQHIRSLDILLDMLMELPITNDIGRKKSSKKLNSKRPTMEDENDVENRNSVGSSVNMALLDVTELINSIRAAVPISLPTSVQEGINAPQPETWPDWGTVVAQLFKMSKWCKDVSGLVERSRTEAATVKRQAATRLSPSVAPLPLTLATPQAPPLAVSPPNLSLEEGPSHAAKAKRRASKASSPDPTHDTPSPKTNAKHRGSLGQSMRGSKAAPTPSSSVTPVVSDPEDDPVPPVEEEPKTGWEAEEENPLTANVQLLAMSIRDLIFRLTKAISKTQFKAAKIPNATMREILLLDKEIASEASSANKWSTEQLATLIARVVDWADIMGDIITLPYEQGANAEIRQVPDVDEQVSPMKALPSVYSIRNNKQEGSVLDQLGSSHHIRAVVGATSPTAAAAAGRPTSPFQESVVLSSSASVLSGLRGDNPLLPRPSTEAHDATTTSAAIPPVPTLTEGSNPTVHPGNPPSQPVAPLHPLDASIHLGATTPLHASMQRSIDATKDATKTMSHTADVILQPDVEQANTATNSNANEETVDGELHSTKHSDGTQNMDTNPRQSSLSHFLLLDQPEHSGVDNKQHAASLPLTMAPSTPPPASTRESYVEGSITASEIVFVDDDTQAPPFSPTTMEAIRIPTADARKSTTSSRRSSVAISEGRATPKGSTATSASSMGRSAVVQPVATAHATTATNASQQQRHTSIAASSSSATTQMFSASMPGLQVAVAASSFTSQPLLNIGAAASTSVVGGPPSSSAAVGSLWTPSAISHHADSAHDLFEEGHDDDDDEEAKREEKRRLEAEAAVEAEAIQVAMHKMYPGLMQEMRNSTTSIKDSVMQHRTVVATRRDTARTISAVHTMCVELVDAMELGETLTYAQRKQLETGEGNFANLAHQIQHAVRKRRSVIQIVDNDTMDTMKQGLVTLEENLAVANKELHETLELLEKERDARAKEKIEMVLRPMMVPTAYIRNPSITAHSTSNNATSPEAGGVASSEAPSSTVSPSDDNAQLPPGERLMPSYEEMQGFTETALHDISNVRRSHKYQVALERGTTASSMIVACMKRLATELSPAERVALLHELVGDVVLSLHTALVPLFHSQLFRRLHVLSDAPRSEDPMLMFERARVAHEQHQLQRRKSKGADSEGSPTAPPAKLLPNIEQLLHYDASLIRSVFDLLKADSAQVMAKMRATFERVKLGVMLRKTKVMLAKRHEALEQGRREAYGQQSQRDSAFLQRREVVLAQQLARVEHIRASIQEKRNRVVPKQFFERMERVPMHPVLLFLSENDVDDAPIGGLAATDTGASESYMTEFRNRIVGWYEHAHDAANRRQKLHDAIVEQQAQRRAAAEESFGSSSPAAATTPPPAHKSEDAWKQRTTPVDYINQLLPVKSVDMQVDRELGRRRMLGPTTTRIKMPVAHHAFNASMRNAPHTMKSLQLHHAQQRVLDALSPSPAPSSAHHPLEQLEGGNAMDTSFTSPSAESNAATPISSRAVGSRRELPPLATPSPVPHHRHTLGATMAGDITQIDSMAASPVMMSQSSLSRQSLTTPPPSPWGQHAGAEPLFGAALGGITQTTNSAVIKATPLQPKRR</sequence>
<feature type="compositionally biased region" description="Polar residues" evidence="2">
    <location>
        <begin position="41"/>
        <end position="63"/>
    </location>
</feature>
<feature type="region of interest" description="Disordered" evidence="2">
    <location>
        <begin position="1812"/>
        <end position="1845"/>
    </location>
</feature>
<evidence type="ECO:0000256" key="2">
    <source>
        <dbReference type="SAM" id="MobiDB-lite"/>
    </source>
</evidence>
<feature type="compositionally biased region" description="Polar residues" evidence="2">
    <location>
        <begin position="1449"/>
        <end position="1459"/>
    </location>
</feature>